<proteinExistence type="predicted"/>
<gene>
    <name evidence="1" type="primary">ORF14</name>
</gene>
<dbReference type="RefSeq" id="YP_009729326.1">
    <property type="nucleotide sequence ID" value="NC_045914.1"/>
</dbReference>
<reference evidence="1" key="1">
    <citation type="journal article" date="2019" name="BMC Genomics">
        <title>Promising prospects of nanopore sequencing for algal hologenomics and structural variation discovery.</title>
        <authorList>
            <person name="Sauvage T."/>
            <person name="Schmidt W.E."/>
            <person name="Yoon H.S."/>
            <person name="Paul V.J."/>
            <person name="Fredericq S."/>
        </authorList>
    </citation>
    <scope>NUCLEOTIDE SEQUENCE</scope>
</reference>
<dbReference type="EMBL" id="MH745228">
    <property type="protein sequence ID" value="QHQ73238.1"/>
    <property type="molecule type" value="Genomic_DNA"/>
</dbReference>
<protein>
    <submittedName>
        <fullName evidence="1">Uncharacterized protein</fullName>
    </submittedName>
</protein>
<dbReference type="GeneID" id="44139534"/>
<dbReference type="AlphaFoldDB" id="A0A6B9VWT5"/>
<accession>A0A6B9VWT5</accession>
<name>A0A6B9VWT5_9CHLO</name>
<keyword evidence="1" id="KW-0150">Chloroplast</keyword>
<keyword evidence="1" id="KW-0934">Plastid</keyword>
<evidence type="ECO:0000313" key="1">
    <source>
        <dbReference type="EMBL" id="QHQ73238.1"/>
    </source>
</evidence>
<sequence>MELWTKVNLKTLSLGSHKVASSPLFNIYMLEFDQYIEKHIIPFTKTINRSQNRITNGKRTKEYIHLSNKIPNNRKKKK</sequence>
<organism evidence="1">
    <name type="scientific">Caulerpa ashmeadii</name>
    <dbReference type="NCBI Taxonomy" id="177078"/>
    <lineage>
        <taxon>Eukaryota</taxon>
        <taxon>Viridiplantae</taxon>
        <taxon>Chlorophyta</taxon>
        <taxon>core chlorophytes</taxon>
        <taxon>Ulvophyceae</taxon>
        <taxon>TCBD clade</taxon>
        <taxon>Bryopsidales</taxon>
        <taxon>Halimedineae</taxon>
        <taxon>Caulerpaceae</taxon>
        <taxon>Caulerpa</taxon>
    </lineage>
</organism>
<geneLocation type="chloroplast" evidence="1"/>